<proteinExistence type="predicted"/>
<evidence type="ECO:0000313" key="4">
    <source>
        <dbReference type="EMBL" id="QNO50323.1"/>
    </source>
</evidence>
<dbReference type="EMBL" id="MT631064">
    <property type="protein sequence ID" value="QNO45069.1"/>
    <property type="molecule type" value="Genomic_DNA"/>
</dbReference>
<dbReference type="EMBL" id="MT631424">
    <property type="protein sequence ID" value="QNO50323.1"/>
    <property type="molecule type" value="Genomic_DNA"/>
</dbReference>
<evidence type="ECO:0000313" key="1">
    <source>
        <dbReference type="EMBL" id="QNO44577.1"/>
    </source>
</evidence>
<dbReference type="AlphaFoldDB" id="A0A7G9YAF7"/>
<dbReference type="EMBL" id="MT631053">
    <property type="protein sequence ID" value="QNO44991.1"/>
    <property type="molecule type" value="Genomic_DNA"/>
</dbReference>
<dbReference type="EMBL" id="MT630988">
    <property type="protein sequence ID" value="QNO44577.1"/>
    <property type="molecule type" value="Genomic_DNA"/>
</dbReference>
<protein>
    <submittedName>
        <fullName evidence="2">Uncharacterized protein</fullName>
    </submittedName>
</protein>
<name>A0A7G9YAF7_9EURY</name>
<evidence type="ECO:0000313" key="3">
    <source>
        <dbReference type="EMBL" id="QNO45069.1"/>
    </source>
</evidence>
<accession>A0A7G9YAF7</accession>
<organism evidence="2">
    <name type="scientific">Candidatus Methanogaster sp. ANME-2c ERB4</name>
    <dbReference type="NCBI Taxonomy" id="2759911"/>
    <lineage>
        <taxon>Archaea</taxon>
        <taxon>Methanobacteriati</taxon>
        <taxon>Methanobacteriota</taxon>
        <taxon>Stenosarchaea group</taxon>
        <taxon>Methanomicrobia</taxon>
        <taxon>Methanosarcinales</taxon>
        <taxon>ANME-2 cluster</taxon>
        <taxon>Candidatus Methanogasteraceae</taxon>
        <taxon>Candidatus Methanogaster</taxon>
    </lineage>
</organism>
<sequence length="57" mass="6432">MARYKEKRSTESSLPGGAGETLYVTEIEDTTTGKIGKSIGWTRDKADRKAWNDLKRK</sequence>
<reference evidence="2" key="1">
    <citation type="submission" date="2020-06" db="EMBL/GenBank/DDBJ databases">
        <title>Unique genomic features of the anaerobic methanotrophic archaea.</title>
        <authorList>
            <person name="Chadwick G.L."/>
            <person name="Skennerton C.T."/>
            <person name="Laso-Perez R."/>
            <person name="Leu A.O."/>
            <person name="Speth D.R."/>
            <person name="Yu H."/>
            <person name="Morgan-Lang C."/>
            <person name="Hatzenpichler R."/>
            <person name="Goudeau D."/>
            <person name="Malmstrom R."/>
            <person name="Brazelton W.J."/>
            <person name="Woyke T."/>
            <person name="Hallam S.J."/>
            <person name="Tyson G.W."/>
            <person name="Wegener G."/>
            <person name="Boetius A."/>
            <person name="Orphan V."/>
        </authorList>
    </citation>
    <scope>NUCLEOTIDE SEQUENCE</scope>
</reference>
<gene>
    <name evidence="2" type="ORF">EEEAIAPH_00011</name>
    <name evidence="1" type="ORF">FCKFGMDP_00002</name>
    <name evidence="3" type="ORF">HIABLJNJ_00006</name>
    <name evidence="4" type="ORF">LKNKCGOP_00001</name>
</gene>
<evidence type="ECO:0000313" key="2">
    <source>
        <dbReference type="EMBL" id="QNO44991.1"/>
    </source>
</evidence>